<dbReference type="AlphaFoldDB" id="Q2GHL9"/>
<accession>Q2GHL9</accession>
<name>Q2GHL9_EHRCR</name>
<dbReference type="HOGENOM" id="CLU_942448_0_0_5"/>
<dbReference type="KEGG" id="ech:ECH_0243"/>
<evidence type="ECO:0000313" key="1">
    <source>
        <dbReference type="EMBL" id="ABD45264.1"/>
    </source>
</evidence>
<keyword evidence="2" id="KW-1185">Reference proteome</keyword>
<gene>
    <name evidence="1" type="ordered locus">ECH_0243</name>
</gene>
<organism evidence="1 2">
    <name type="scientific">Ehrlichia chaffeensis (strain ATCC CRL-10679 / Arkansas)</name>
    <dbReference type="NCBI Taxonomy" id="205920"/>
    <lineage>
        <taxon>Bacteria</taxon>
        <taxon>Pseudomonadati</taxon>
        <taxon>Pseudomonadota</taxon>
        <taxon>Alphaproteobacteria</taxon>
        <taxon>Rickettsiales</taxon>
        <taxon>Anaplasmataceae</taxon>
        <taxon>Ehrlichia</taxon>
    </lineage>
</organism>
<proteinExistence type="predicted"/>
<dbReference type="EMBL" id="CP000236">
    <property type="protein sequence ID" value="ABD45264.1"/>
    <property type="molecule type" value="Genomic_DNA"/>
</dbReference>
<sequence>MSWLDLLKSVLTSIVAGVSDYTSFILNNTVNGTLDVTRRNVTALHDILNNTLTTISNNVVSNISSTTDSIGIVTSRIGNYTSFILNSTVDSILDVTRRNVTMLYDIFNGTFTTSNTVSNISSTTDSVGMATNNSIVSQDNAASNYHINTIMYVVMACAILCMMRHICHHFMQGVQGERRVRRIAREFSEIREPRMSSDVNITGMSRASICCDSREDVEVQQSRVNIEGEGGVATQLDLEYVPQNVCHRLRHWMARLCHRRSTVYSVGSDLGMELDVMSRVEEETECVEESMSF</sequence>
<evidence type="ECO:0000313" key="2">
    <source>
        <dbReference type="Proteomes" id="UP000008320"/>
    </source>
</evidence>
<dbReference type="STRING" id="205920.ECH_0243"/>
<dbReference type="RefSeq" id="WP_011452475.1">
    <property type="nucleotide sequence ID" value="NC_007799.1"/>
</dbReference>
<protein>
    <submittedName>
        <fullName evidence="1">Uncharacterized protein</fullName>
    </submittedName>
</protein>
<dbReference type="Proteomes" id="UP000008320">
    <property type="component" value="Chromosome"/>
</dbReference>
<reference evidence="1 2" key="1">
    <citation type="journal article" date="2006" name="PLoS Genet.">
        <title>Comparative genomics of emerging human ehrlichiosis agents.</title>
        <authorList>
            <person name="Dunning Hotopp J.C."/>
            <person name="Lin M."/>
            <person name="Madupu R."/>
            <person name="Crabtree J."/>
            <person name="Angiuoli S.V."/>
            <person name="Eisen J.A."/>
            <person name="Seshadri R."/>
            <person name="Ren Q."/>
            <person name="Wu M."/>
            <person name="Utterback T.R."/>
            <person name="Smith S."/>
            <person name="Lewis M."/>
            <person name="Khouri H."/>
            <person name="Zhang C."/>
            <person name="Niu H."/>
            <person name="Lin Q."/>
            <person name="Ohashi N."/>
            <person name="Zhi N."/>
            <person name="Nelson W."/>
            <person name="Brinkac L.M."/>
            <person name="Dodson R.J."/>
            <person name="Rosovitz M.J."/>
            <person name="Sundaram J."/>
            <person name="Daugherty S.C."/>
            <person name="Davidsen T."/>
            <person name="Durkin A.S."/>
            <person name="Gwinn M."/>
            <person name="Haft D.H."/>
            <person name="Selengut J.D."/>
            <person name="Sullivan S.A."/>
            <person name="Zafar N."/>
            <person name="Zhou L."/>
            <person name="Benahmed F."/>
            <person name="Forberger H."/>
            <person name="Halpin R."/>
            <person name="Mulligan S."/>
            <person name="Robinson J."/>
            <person name="White O."/>
            <person name="Rikihisa Y."/>
            <person name="Tettelin H."/>
        </authorList>
    </citation>
    <scope>NUCLEOTIDE SEQUENCE [LARGE SCALE GENOMIC DNA]</scope>
    <source>
        <strain evidence="2">ATCC CRL-10679 / Arkansas</strain>
    </source>
</reference>
<dbReference type="OrthoDB" id="10001349at2"/>